<organism evidence="13 14">
    <name type="scientific">Amphibalanus amphitrite</name>
    <name type="common">Striped barnacle</name>
    <name type="synonym">Balanus amphitrite</name>
    <dbReference type="NCBI Taxonomy" id="1232801"/>
    <lineage>
        <taxon>Eukaryota</taxon>
        <taxon>Metazoa</taxon>
        <taxon>Ecdysozoa</taxon>
        <taxon>Arthropoda</taxon>
        <taxon>Crustacea</taxon>
        <taxon>Multicrustacea</taxon>
        <taxon>Cirripedia</taxon>
        <taxon>Thoracica</taxon>
        <taxon>Thoracicalcarea</taxon>
        <taxon>Balanomorpha</taxon>
        <taxon>Balanoidea</taxon>
        <taxon>Balanidae</taxon>
        <taxon>Amphibalaninae</taxon>
        <taxon>Amphibalanus</taxon>
    </lineage>
</organism>
<evidence type="ECO:0000256" key="10">
    <source>
        <dbReference type="SAM" id="MobiDB-lite"/>
    </source>
</evidence>
<name>A0A6A4W542_AMPAM</name>
<evidence type="ECO:0000313" key="13">
    <source>
        <dbReference type="EMBL" id="KAF0298122.1"/>
    </source>
</evidence>
<dbReference type="PROSITE" id="PS51362">
    <property type="entry name" value="TGF_BETA_2"/>
    <property type="match status" value="1"/>
</dbReference>
<keyword evidence="4" id="KW-0964">Secreted</keyword>
<dbReference type="InterPro" id="IPR017948">
    <property type="entry name" value="TGFb_CS"/>
</dbReference>
<dbReference type="GO" id="GO:0032502">
    <property type="term" value="P:developmental process"/>
    <property type="evidence" value="ECO:0007669"/>
    <property type="project" value="UniProtKB-ARBA"/>
</dbReference>
<feature type="region of interest" description="Disordered" evidence="10">
    <location>
        <begin position="283"/>
        <end position="312"/>
    </location>
</feature>
<dbReference type="InterPro" id="IPR029034">
    <property type="entry name" value="Cystine-knot_cytokine"/>
</dbReference>
<dbReference type="Gene3D" id="2.60.120.970">
    <property type="match status" value="1"/>
</dbReference>
<gene>
    <name evidence="13" type="primary">BMP5</name>
    <name evidence="13" type="ORF">FJT64_004514</name>
</gene>
<protein>
    <submittedName>
        <fullName evidence="13">Bone morphogenetic protein 5</fullName>
    </submittedName>
</protein>
<dbReference type="PROSITE" id="PS00250">
    <property type="entry name" value="TGF_BETA_1"/>
    <property type="match status" value="1"/>
</dbReference>
<dbReference type="GO" id="GO:0005615">
    <property type="term" value="C:extracellular space"/>
    <property type="evidence" value="ECO:0007669"/>
    <property type="project" value="UniProtKB-KW"/>
</dbReference>
<dbReference type="AlphaFoldDB" id="A0A6A4W542"/>
<dbReference type="GO" id="GO:0005125">
    <property type="term" value="F:cytokine activity"/>
    <property type="evidence" value="ECO:0007669"/>
    <property type="project" value="UniProtKB-KW"/>
</dbReference>
<dbReference type="Proteomes" id="UP000440578">
    <property type="component" value="Unassembled WGS sequence"/>
</dbReference>
<dbReference type="PANTHER" id="PTHR11848">
    <property type="entry name" value="TGF-BETA FAMILY"/>
    <property type="match status" value="1"/>
</dbReference>
<evidence type="ECO:0000256" key="6">
    <source>
        <dbReference type="ARBA" id="ARBA00023030"/>
    </source>
</evidence>
<evidence type="ECO:0000256" key="2">
    <source>
        <dbReference type="ARBA" id="ARBA00006656"/>
    </source>
</evidence>
<dbReference type="SUPFAM" id="SSF57501">
    <property type="entry name" value="Cystine-knot cytokines"/>
    <property type="match status" value="1"/>
</dbReference>
<sequence>MRPRWLWLLCALWGAVCPEHSPIYVDNHKGQTVAGEEISEVDRAEIQEDLLLLLGLHRRPRPAFQEVQSSAPQFLMDIYNSMVDDEDTGDLKLDPEGVGSAWKDFNITTVDKQVIDESDLIMSFINHGSKLFKELELPRSQLLWFDLTEVPMDENQLDTSLRVYQGYAEDALFDYQSVTLRIFQLTGGEGETRPDDIQLKEVGARVLEPGYVGWLTFNVSSAADLWRMFPHSNLGLFMEVTSEGGEQLVPGQVGLVDAYGEQARQPFMTAFFKQQQLKRPLPRLSRFKRSPNGKRGKKKRNRSNSQTSSSSLKDYIQKQEFSVCQKRNLYVSFRDLGWQDWIIAPDGYAAFFCMGICSFPINSQMNATNHAIVQTLTHLLEPFLYPKPSCAPTKLNSISVLYFDDKQNVNLRKYSKMVATSCGCH</sequence>
<evidence type="ECO:0000313" key="14">
    <source>
        <dbReference type="Proteomes" id="UP000440578"/>
    </source>
</evidence>
<keyword evidence="6 9" id="KW-0339">Growth factor</keyword>
<evidence type="ECO:0000256" key="8">
    <source>
        <dbReference type="ARBA" id="ARBA00023180"/>
    </source>
</evidence>
<evidence type="ECO:0000256" key="9">
    <source>
        <dbReference type="RuleBase" id="RU000354"/>
    </source>
</evidence>
<comment type="caution">
    <text evidence="13">The sequence shown here is derived from an EMBL/GenBank/DDBJ whole genome shotgun (WGS) entry which is preliminary data.</text>
</comment>
<evidence type="ECO:0000256" key="5">
    <source>
        <dbReference type="ARBA" id="ARBA00022729"/>
    </source>
</evidence>
<feature type="domain" description="TGF-beta family profile" evidence="12">
    <location>
        <begin position="297"/>
        <end position="425"/>
    </location>
</feature>
<dbReference type="GO" id="GO:0008083">
    <property type="term" value="F:growth factor activity"/>
    <property type="evidence" value="ECO:0007669"/>
    <property type="project" value="UniProtKB-KW"/>
</dbReference>
<dbReference type="PANTHER" id="PTHR11848:SF310">
    <property type="entry name" value="PROTEIN 60A-RELATED"/>
    <property type="match status" value="1"/>
</dbReference>
<dbReference type="InterPro" id="IPR001111">
    <property type="entry name" value="TGF-b_propeptide"/>
</dbReference>
<keyword evidence="14" id="KW-1185">Reference proteome</keyword>
<dbReference type="InterPro" id="IPR001839">
    <property type="entry name" value="TGF-b_C"/>
</dbReference>
<dbReference type="OrthoDB" id="5987191at2759"/>
<feature type="compositionally biased region" description="Basic residues" evidence="10">
    <location>
        <begin position="285"/>
        <end position="302"/>
    </location>
</feature>
<evidence type="ECO:0000256" key="4">
    <source>
        <dbReference type="ARBA" id="ARBA00022525"/>
    </source>
</evidence>
<keyword evidence="7" id="KW-1015">Disulfide bond</keyword>
<evidence type="ECO:0000256" key="11">
    <source>
        <dbReference type="SAM" id="SignalP"/>
    </source>
</evidence>
<dbReference type="EMBL" id="VIIS01001445">
    <property type="protein sequence ID" value="KAF0298122.1"/>
    <property type="molecule type" value="Genomic_DNA"/>
</dbReference>
<comment type="subcellular location">
    <subcellularLocation>
        <location evidence="1">Secreted</location>
    </subcellularLocation>
</comment>
<evidence type="ECO:0000256" key="1">
    <source>
        <dbReference type="ARBA" id="ARBA00004613"/>
    </source>
</evidence>
<proteinExistence type="inferred from homology"/>
<feature type="compositionally biased region" description="Low complexity" evidence="10">
    <location>
        <begin position="303"/>
        <end position="312"/>
    </location>
</feature>
<dbReference type="Gene3D" id="2.10.90.10">
    <property type="entry name" value="Cystine-knot cytokines"/>
    <property type="match status" value="1"/>
</dbReference>
<dbReference type="FunFam" id="2.10.90.10:FF:000003">
    <property type="entry name" value="Bone morphogenetic protein 5"/>
    <property type="match status" value="1"/>
</dbReference>
<evidence type="ECO:0000259" key="12">
    <source>
        <dbReference type="PROSITE" id="PS51362"/>
    </source>
</evidence>
<evidence type="ECO:0000256" key="3">
    <source>
        <dbReference type="ARBA" id="ARBA00022514"/>
    </source>
</evidence>
<dbReference type="Pfam" id="PF00688">
    <property type="entry name" value="TGFb_propeptide"/>
    <property type="match status" value="1"/>
</dbReference>
<reference evidence="13 14" key="1">
    <citation type="submission" date="2019-07" db="EMBL/GenBank/DDBJ databases">
        <title>Draft genome assembly of a fouling barnacle, Amphibalanus amphitrite (Darwin, 1854): The first reference genome for Thecostraca.</title>
        <authorList>
            <person name="Kim W."/>
        </authorList>
    </citation>
    <scope>NUCLEOTIDE SEQUENCE [LARGE SCALE GENOMIC DNA]</scope>
    <source>
        <strain evidence="13">SNU_AA5</strain>
        <tissue evidence="13">Soma without cirri and trophi</tissue>
    </source>
</reference>
<dbReference type="SMART" id="SM00204">
    <property type="entry name" value="TGFB"/>
    <property type="match status" value="1"/>
</dbReference>
<keyword evidence="5 11" id="KW-0732">Signal</keyword>
<dbReference type="CDD" id="cd13761">
    <property type="entry name" value="TGF_beta_BMP5_like"/>
    <property type="match status" value="1"/>
</dbReference>
<keyword evidence="8" id="KW-0325">Glycoprotein</keyword>
<keyword evidence="3" id="KW-0202">Cytokine</keyword>
<feature type="chain" id="PRO_5025539071" evidence="11">
    <location>
        <begin position="19"/>
        <end position="425"/>
    </location>
</feature>
<evidence type="ECO:0000256" key="7">
    <source>
        <dbReference type="ARBA" id="ARBA00023157"/>
    </source>
</evidence>
<feature type="signal peptide" evidence="11">
    <location>
        <begin position="1"/>
        <end position="18"/>
    </location>
</feature>
<accession>A0A6A4W542</accession>
<comment type="similarity">
    <text evidence="2 9">Belongs to the TGF-beta family.</text>
</comment>
<dbReference type="Pfam" id="PF00019">
    <property type="entry name" value="TGF_beta"/>
    <property type="match status" value="1"/>
</dbReference>
<dbReference type="InterPro" id="IPR015615">
    <property type="entry name" value="TGF-beta-rel"/>
</dbReference>